<organism evidence="1">
    <name type="scientific">Arundo donax</name>
    <name type="common">Giant reed</name>
    <name type="synonym">Donax arundinaceus</name>
    <dbReference type="NCBI Taxonomy" id="35708"/>
    <lineage>
        <taxon>Eukaryota</taxon>
        <taxon>Viridiplantae</taxon>
        <taxon>Streptophyta</taxon>
        <taxon>Embryophyta</taxon>
        <taxon>Tracheophyta</taxon>
        <taxon>Spermatophyta</taxon>
        <taxon>Magnoliopsida</taxon>
        <taxon>Liliopsida</taxon>
        <taxon>Poales</taxon>
        <taxon>Poaceae</taxon>
        <taxon>PACMAD clade</taxon>
        <taxon>Arundinoideae</taxon>
        <taxon>Arundineae</taxon>
        <taxon>Arundo</taxon>
    </lineage>
</organism>
<sequence length="57" mass="6532">MMRSGARPAVEVADSMERAASSSTVCSCTARWQWVLFNTSCYILFLRMKKMFWFGQG</sequence>
<protein>
    <submittedName>
        <fullName evidence="1">Uncharacterized protein</fullName>
    </submittedName>
</protein>
<proteinExistence type="predicted"/>
<reference evidence="1" key="1">
    <citation type="submission" date="2014-09" db="EMBL/GenBank/DDBJ databases">
        <authorList>
            <person name="Magalhaes I.L.F."/>
            <person name="Oliveira U."/>
            <person name="Santos F.R."/>
            <person name="Vidigal T.H.D.A."/>
            <person name="Brescovit A.D."/>
            <person name="Santos A.J."/>
        </authorList>
    </citation>
    <scope>NUCLEOTIDE SEQUENCE</scope>
    <source>
        <tissue evidence="1">Shoot tissue taken approximately 20 cm above the soil surface</tissue>
    </source>
</reference>
<accession>A0A0A9AJQ8</accession>
<dbReference type="EMBL" id="GBRH01248750">
    <property type="protein sequence ID" value="JAD49145.1"/>
    <property type="molecule type" value="Transcribed_RNA"/>
</dbReference>
<name>A0A0A9AJQ8_ARUDO</name>
<reference evidence="1" key="2">
    <citation type="journal article" date="2015" name="Data Brief">
        <title>Shoot transcriptome of the giant reed, Arundo donax.</title>
        <authorList>
            <person name="Barrero R.A."/>
            <person name="Guerrero F.D."/>
            <person name="Moolhuijzen P."/>
            <person name="Goolsby J.A."/>
            <person name="Tidwell J."/>
            <person name="Bellgard S.E."/>
            <person name="Bellgard M.I."/>
        </authorList>
    </citation>
    <scope>NUCLEOTIDE SEQUENCE</scope>
    <source>
        <tissue evidence="1">Shoot tissue taken approximately 20 cm above the soil surface</tissue>
    </source>
</reference>
<evidence type="ECO:0000313" key="1">
    <source>
        <dbReference type="EMBL" id="JAD49145.1"/>
    </source>
</evidence>
<dbReference type="AlphaFoldDB" id="A0A0A9AJQ8"/>